<sequence>MIKLKVKLQKVYQGSKNIEEYYKEMEVTLFRAQIVESQEATMARFLNGLNRDIQDIVELHNYTSISTLVHQASRVES</sequence>
<reference evidence="2" key="1">
    <citation type="submission" date="2018-05" db="EMBL/GenBank/DDBJ databases">
        <title>Draft genome of Mucuna pruriens seed.</title>
        <authorList>
            <person name="Nnadi N.E."/>
            <person name="Vos R."/>
            <person name="Hasami M.H."/>
            <person name="Devisetty U.K."/>
            <person name="Aguiy J.C."/>
        </authorList>
    </citation>
    <scope>NUCLEOTIDE SEQUENCE [LARGE SCALE GENOMIC DNA]</scope>
    <source>
        <strain evidence="2">JCA_2017</strain>
    </source>
</reference>
<dbReference type="PANTHER" id="PTHR35046">
    <property type="entry name" value="ZINC KNUCKLE (CCHC-TYPE) FAMILY PROTEIN"/>
    <property type="match status" value="1"/>
</dbReference>
<name>A0A371EW82_MUCPR</name>
<feature type="non-terminal residue" evidence="2">
    <location>
        <position position="1"/>
    </location>
</feature>
<evidence type="ECO:0000313" key="3">
    <source>
        <dbReference type="Proteomes" id="UP000257109"/>
    </source>
</evidence>
<comment type="caution">
    <text evidence="2">The sequence shown here is derived from an EMBL/GenBank/DDBJ whole genome shotgun (WGS) entry which is preliminary data.</text>
</comment>
<feature type="domain" description="Retrotransposon gag" evidence="1">
    <location>
        <begin position="4"/>
        <end position="51"/>
    </location>
</feature>
<evidence type="ECO:0000313" key="2">
    <source>
        <dbReference type="EMBL" id="RDX70229.1"/>
    </source>
</evidence>
<dbReference type="EMBL" id="QJKJ01011788">
    <property type="protein sequence ID" value="RDX70229.1"/>
    <property type="molecule type" value="Genomic_DNA"/>
</dbReference>
<proteinExistence type="predicted"/>
<evidence type="ECO:0000259" key="1">
    <source>
        <dbReference type="Pfam" id="PF03732"/>
    </source>
</evidence>
<dbReference type="Proteomes" id="UP000257109">
    <property type="component" value="Unassembled WGS sequence"/>
</dbReference>
<organism evidence="2 3">
    <name type="scientific">Mucuna pruriens</name>
    <name type="common">Velvet bean</name>
    <name type="synonym">Dolichos pruriens</name>
    <dbReference type="NCBI Taxonomy" id="157652"/>
    <lineage>
        <taxon>Eukaryota</taxon>
        <taxon>Viridiplantae</taxon>
        <taxon>Streptophyta</taxon>
        <taxon>Embryophyta</taxon>
        <taxon>Tracheophyta</taxon>
        <taxon>Spermatophyta</taxon>
        <taxon>Magnoliopsida</taxon>
        <taxon>eudicotyledons</taxon>
        <taxon>Gunneridae</taxon>
        <taxon>Pentapetalae</taxon>
        <taxon>rosids</taxon>
        <taxon>fabids</taxon>
        <taxon>Fabales</taxon>
        <taxon>Fabaceae</taxon>
        <taxon>Papilionoideae</taxon>
        <taxon>50 kb inversion clade</taxon>
        <taxon>NPAAA clade</taxon>
        <taxon>indigoferoid/millettioid clade</taxon>
        <taxon>Phaseoleae</taxon>
        <taxon>Mucuna</taxon>
    </lineage>
</organism>
<dbReference type="InterPro" id="IPR005162">
    <property type="entry name" value="Retrotrans_gag_dom"/>
</dbReference>
<dbReference type="Pfam" id="PF03732">
    <property type="entry name" value="Retrotrans_gag"/>
    <property type="match status" value="1"/>
</dbReference>
<accession>A0A371EW82</accession>
<protein>
    <recommendedName>
        <fullName evidence="1">Retrotransposon gag domain-containing protein</fullName>
    </recommendedName>
</protein>
<keyword evidence="3" id="KW-1185">Reference proteome</keyword>
<dbReference type="AlphaFoldDB" id="A0A371EW82"/>
<gene>
    <name evidence="2" type="ORF">CR513_50547</name>
</gene>
<dbReference type="PANTHER" id="PTHR35046:SF9">
    <property type="entry name" value="RNA-DIRECTED DNA POLYMERASE"/>
    <property type="match status" value="1"/>
</dbReference>
<dbReference type="OrthoDB" id="1731207at2759"/>